<gene>
    <name evidence="5" type="ORF">BRARA_G03073</name>
</gene>
<dbReference type="GO" id="GO:0006887">
    <property type="term" value="P:exocytosis"/>
    <property type="evidence" value="ECO:0007669"/>
    <property type="project" value="UniProtKB-KW"/>
</dbReference>
<name>A0A397YQY5_BRACM</name>
<keyword evidence="3" id="KW-0268">Exocytosis</keyword>
<reference evidence="5 6" key="1">
    <citation type="submission" date="2018-06" db="EMBL/GenBank/DDBJ databases">
        <title>WGS assembly of Brassica rapa FPsc.</title>
        <authorList>
            <person name="Bowman J."/>
            <person name="Kohchi T."/>
            <person name="Yamato K."/>
            <person name="Jenkins J."/>
            <person name="Shu S."/>
            <person name="Ishizaki K."/>
            <person name="Yamaoka S."/>
            <person name="Nishihama R."/>
            <person name="Nakamura Y."/>
            <person name="Berger F."/>
            <person name="Adam C."/>
            <person name="Aki S."/>
            <person name="Althoff F."/>
            <person name="Araki T."/>
            <person name="Arteaga-Vazquez M."/>
            <person name="Balasubrmanian S."/>
            <person name="Bauer D."/>
            <person name="Boehm C."/>
            <person name="Briginshaw L."/>
            <person name="Caballero-Perez J."/>
            <person name="Catarino B."/>
            <person name="Chen F."/>
            <person name="Chiyoda S."/>
            <person name="Chovatia M."/>
            <person name="Davies K."/>
            <person name="Delmans M."/>
            <person name="Demura T."/>
            <person name="Dierschke T."/>
            <person name="Dolan L."/>
            <person name="Dorantes-Acosta A."/>
            <person name="Eklund D."/>
            <person name="Florent S."/>
            <person name="Flores-Sandoval E."/>
            <person name="Fujiyama A."/>
            <person name="Fukuzawa H."/>
            <person name="Galik B."/>
            <person name="Grimanelli D."/>
            <person name="Grimwood J."/>
            <person name="Grossniklaus U."/>
            <person name="Hamada T."/>
            <person name="Haseloff J."/>
            <person name="Hetherington A."/>
            <person name="Higo A."/>
            <person name="Hirakawa Y."/>
            <person name="Hundley H."/>
            <person name="Ikeda Y."/>
            <person name="Inoue K."/>
            <person name="Inoue S."/>
            <person name="Ishida S."/>
            <person name="Jia Q."/>
            <person name="Kakita M."/>
            <person name="Kanazawa T."/>
            <person name="Kawai Y."/>
            <person name="Kawashima T."/>
            <person name="Kennedy M."/>
            <person name="Kinose K."/>
            <person name="Kinoshita T."/>
            <person name="Kohara Y."/>
            <person name="Koide E."/>
            <person name="Komatsu K."/>
            <person name="Kopischke S."/>
            <person name="Kubo M."/>
            <person name="Kyozuka J."/>
            <person name="Lagercrantz U."/>
            <person name="Lin S."/>
            <person name="Lindquist E."/>
            <person name="Lipzen A."/>
            <person name="Lu C."/>
            <person name="Luna E."/>
            <person name="Martienssen R."/>
            <person name="Minamino N."/>
            <person name="Mizutani M."/>
            <person name="Mizutani M."/>
            <person name="Mochizuki N."/>
            <person name="Monte I."/>
            <person name="Mosher R."/>
            <person name="Nagasaki H."/>
            <person name="Nakagami H."/>
            <person name="Naramoto S."/>
            <person name="Nishitani K."/>
            <person name="Ohtani M."/>
            <person name="Okamoto T."/>
            <person name="Okumura M."/>
            <person name="Phillips J."/>
            <person name="Pollak B."/>
            <person name="Reinders A."/>
            <person name="Roevekamp M."/>
            <person name="Sano R."/>
            <person name="Sawa S."/>
            <person name="Schmid M."/>
            <person name="Shirakawa M."/>
            <person name="Solano R."/>
            <person name="Spunde A."/>
            <person name="Suetsugu N."/>
            <person name="Sugano S."/>
            <person name="Sugiyama A."/>
            <person name="Sun R."/>
            <person name="Suzuki Y."/>
            <person name="Takenaka M."/>
            <person name="Takezawa D."/>
            <person name="Tomogane H."/>
            <person name="Tsuzuki M."/>
            <person name="Ueda T."/>
            <person name="Umeda M."/>
            <person name="Ward J."/>
            <person name="Watanabe Y."/>
            <person name="Yazaki K."/>
            <person name="Yokoyama R."/>
            <person name="Yoshitake Y."/>
            <person name="Yotsui I."/>
            <person name="Zachgo S."/>
            <person name="Schmutz J."/>
        </authorList>
    </citation>
    <scope>NUCLEOTIDE SEQUENCE [LARGE SCALE GENOMIC DNA]</scope>
    <source>
        <strain evidence="6">cv. B-3</strain>
    </source>
</reference>
<dbReference type="Proteomes" id="UP000264353">
    <property type="component" value="Chromosome A7"/>
</dbReference>
<dbReference type="GO" id="GO:0000145">
    <property type="term" value="C:exocyst"/>
    <property type="evidence" value="ECO:0007669"/>
    <property type="project" value="InterPro"/>
</dbReference>
<evidence type="ECO:0000256" key="4">
    <source>
        <dbReference type="SAM" id="MobiDB-lite"/>
    </source>
</evidence>
<dbReference type="EMBL" id="CM010634">
    <property type="protein sequence ID" value="RID55832.1"/>
    <property type="molecule type" value="Genomic_DNA"/>
</dbReference>
<keyword evidence="2" id="KW-0813">Transport</keyword>
<evidence type="ECO:0000256" key="3">
    <source>
        <dbReference type="ARBA" id="ARBA00022483"/>
    </source>
</evidence>
<dbReference type="InterPro" id="IPR042532">
    <property type="entry name" value="EXOC3/Sec6_C"/>
</dbReference>
<feature type="compositionally biased region" description="Low complexity" evidence="4">
    <location>
        <begin position="238"/>
        <end position="247"/>
    </location>
</feature>
<evidence type="ECO:0000256" key="1">
    <source>
        <dbReference type="ARBA" id="ARBA00009447"/>
    </source>
</evidence>
<dbReference type="Pfam" id="PF06046">
    <property type="entry name" value="Sec6"/>
    <property type="match status" value="2"/>
</dbReference>
<dbReference type="Gene3D" id="1.10.357.70">
    <property type="entry name" value="Exocyst complex component Sec6, C-terminal domain"/>
    <property type="match status" value="1"/>
</dbReference>
<feature type="region of interest" description="Disordered" evidence="4">
    <location>
        <begin position="220"/>
        <end position="250"/>
    </location>
</feature>
<dbReference type="PANTHER" id="PTHR21292:SF1">
    <property type="entry name" value="EXOCYST COMPLEX COMPONENT 3"/>
    <property type="match status" value="1"/>
</dbReference>
<evidence type="ECO:0000313" key="6">
    <source>
        <dbReference type="Proteomes" id="UP000264353"/>
    </source>
</evidence>
<accession>A0A397YQY5</accession>
<evidence type="ECO:0000256" key="2">
    <source>
        <dbReference type="ARBA" id="ARBA00022448"/>
    </source>
</evidence>
<dbReference type="AlphaFoldDB" id="A0A397YQY5"/>
<organism evidence="5 6">
    <name type="scientific">Brassica campestris</name>
    <name type="common">Field mustard</name>
    <dbReference type="NCBI Taxonomy" id="3711"/>
    <lineage>
        <taxon>Eukaryota</taxon>
        <taxon>Viridiplantae</taxon>
        <taxon>Streptophyta</taxon>
        <taxon>Embryophyta</taxon>
        <taxon>Tracheophyta</taxon>
        <taxon>Spermatophyta</taxon>
        <taxon>Magnoliopsida</taxon>
        <taxon>eudicotyledons</taxon>
        <taxon>Gunneridae</taxon>
        <taxon>Pentapetalae</taxon>
        <taxon>rosids</taxon>
        <taxon>malvids</taxon>
        <taxon>Brassicales</taxon>
        <taxon>Brassicaceae</taxon>
        <taxon>Brassiceae</taxon>
        <taxon>Brassica</taxon>
    </lineage>
</organism>
<dbReference type="PANTHER" id="PTHR21292">
    <property type="entry name" value="EXOCYST COMPLEX COMPONENT SEC6-RELATED"/>
    <property type="match status" value="1"/>
</dbReference>
<evidence type="ECO:0008006" key="7">
    <source>
        <dbReference type="Google" id="ProtNLM"/>
    </source>
</evidence>
<sequence>MMVEDLGVEAKEAAVREVAKLLPLPELLQSISAIKADYIARQQANDAQLSTMVAEQVEQAEAGLESLSSSEKTIYELRDNFISIDKLCQECQTLIDNHDQIKLLSNARNNLNKTLKDVEGMMSISVEAAAARESLSDDKEIVNTYERLTALDGKRRFALAAAGEEVGRLREYFEDVDRTWETFEKTLWGHVSNFYKLSKERVVEMQEILDQQLAEEAAEAEGEGVMASVANPRRPGKKSTTTSASSKGLAQQKLKVQGKGYKDKCYEQIRKSVEDRFNRLLTLVFEDLKAALEEARMIGEELGDIYDYVAPCFPPRYEIFQLMVNLYTERFIHMLRLLSDRANDLTNIEILKVTGWVVEYQENLIALGVDDSLAQVCSESGSMDPLMNAYVERMQATTKKWYMNILEADKNLYNRNSTKRLVMNGDAERSFRRFVEACLEETVVVYVDHLLTQKNYIKEETIERMRLDEEVLMDFFREYISASKVESRLRIMSDLRELASAESLDAFTLVYSNILEHQPDCPAEVVEKLVGLREGIPRKDTKEVVQECREIYENTLVDGNPPKTGFVFPRVKCLAASKGSIWRKLT</sequence>
<protein>
    <recommendedName>
        <fullName evidence="7">Exocyst complex component Sec6</fullName>
    </recommendedName>
</protein>
<proteinExistence type="inferred from homology"/>
<comment type="similarity">
    <text evidence="1">Belongs to the SEC6 family.</text>
</comment>
<evidence type="ECO:0000313" key="5">
    <source>
        <dbReference type="EMBL" id="RID55832.1"/>
    </source>
</evidence>
<dbReference type="InterPro" id="IPR010326">
    <property type="entry name" value="EXOC3/Sec6"/>
</dbReference>